<dbReference type="PANTHER" id="PTHR43701">
    <property type="entry name" value="MEMBRANE TRANSPORTER PROTEIN MJ0441-RELATED"/>
    <property type="match status" value="1"/>
</dbReference>
<dbReference type="RefSeq" id="WP_091661539.1">
    <property type="nucleotide sequence ID" value="NZ_FONT01000004.1"/>
</dbReference>
<keyword evidence="6" id="KW-1003">Cell membrane</keyword>
<dbReference type="STRING" id="930128.SAMN05192532_104226"/>
<dbReference type="Proteomes" id="UP000199516">
    <property type="component" value="Unassembled WGS sequence"/>
</dbReference>
<dbReference type="InterPro" id="IPR051598">
    <property type="entry name" value="TSUP/Inactive_protease-like"/>
</dbReference>
<dbReference type="InterPro" id="IPR036259">
    <property type="entry name" value="MFS_trans_sf"/>
</dbReference>
<feature type="transmembrane region" description="Helical" evidence="6">
    <location>
        <begin position="219"/>
        <end position="239"/>
    </location>
</feature>
<evidence type="ECO:0000256" key="4">
    <source>
        <dbReference type="ARBA" id="ARBA00022989"/>
    </source>
</evidence>
<feature type="transmembrane region" description="Helical" evidence="6">
    <location>
        <begin position="97"/>
        <end position="116"/>
    </location>
</feature>
<feature type="transmembrane region" description="Helical" evidence="6">
    <location>
        <begin position="155"/>
        <end position="185"/>
    </location>
</feature>
<evidence type="ECO:0000313" key="7">
    <source>
        <dbReference type="EMBL" id="SFE82642.1"/>
    </source>
</evidence>
<evidence type="ECO:0000256" key="2">
    <source>
        <dbReference type="ARBA" id="ARBA00009142"/>
    </source>
</evidence>
<name>A0A1I2DPU1_9BACI</name>
<evidence type="ECO:0000313" key="8">
    <source>
        <dbReference type="Proteomes" id="UP000199516"/>
    </source>
</evidence>
<dbReference type="Pfam" id="PF01925">
    <property type="entry name" value="TauE"/>
    <property type="match status" value="1"/>
</dbReference>
<proteinExistence type="inferred from homology"/>
<comment type="similarity">
    <text evidence="2 6">Belongs to the 4-toluene sulfonate uptake permease (TSUP) (TC 2.A.102) family.</text>
</comment>
<keyword evidence="5 6" id="KW-0472">Membrane</keyword>
<evidence type="ECO:0000256" key="1">
    <source>
        <dbReference type="ARBA" id="ARBA00004141"/>
    </source>
</evidence>
<sequence>MTFILLILLGFAASAYGTIIGAGGGFLFVPALLTFYEISPEAAAATGLAIVFINAAAGMPLLLKQRRILIRTGLFLSLGAIPGTFLGKWLVTFSPDGIFYALFACLLIGLGLFLTLKKQKPAKSEAETAATAENVMSSEETKEENEDKSVEFWKLLLTGALLGVISSFFGIGGGWLLVPILVYGYSLSIKAATATSMFSLAIYSLVGLIPSVIDQSVDWAVVGMSGIGVLLGAQAGAMLSKKMKATTIVRLLAAVVIIMGINMFFQI</sequence>
<dbReference type="SUPFAM" id="SSF103473">
    <property type="entry name" value="MFS general substrate transporter"/>
    <property type="match status" value="1"/>
</dbReference>
<dbReference type="AlphaFoldDB" id="A0A1I2DPU1"/>
<evidence type="ECO:0000256" key="3">
    <source>
        <dbReference type="ARBA" id="ARBA00022692"/>
    </source>
</evidence>
<feature type="transmembrane region" description="Helical" evidence="6">
    <location>
        <begin position="191"/>
        <end position="212"/>
    </location>
</feature>
<evidence type="ECO:0000256" key="6">
    <source>
        <dbReference type="RuleBase" id="RU363041"/>
    </source>
</evidence>
<keyword evidence="4 6" id="KW-1133">Transmembrane helix</keyword>
<organism evidence="7 8">
    <name type="scientific">Alteribacillus iranensis</name>
    <dbReference type="NCBI Taxonomy" id="930128"/>
    <lineage>
        <taxon>Bacteria</taxon>
        <taxon>Bacillati</taxon>
        <taxon>Bacillota</taxon>
        <taxon>Bacilli</taxon>
        <taxon>Bacillales</taxon>
        <taxon>Bacillaceae</taxon>
        <taxon>Alteribacillus</taxon>
    </lineage>
</organism>
<feature type="transmembrane region" description="Helical" evidence="6">
    <location>
        <begin position="245"/>
        <end position="265"/>
    </location>
</feature>
<comment type="subcellular location">
    <subcellularLocation>
        <location evidence="6">Cell membrane</location>
        <topology evidence="6">Multi-pass membrane protein</topology>
    </subcellularLocation>
    <subcellularLocation>
        <location evidence="1">Membrane</location>
        <topology evidence="1">Multi-pass membrane protein</topology>
    </subcellularLocation>
</comment>
<dbReference type="GO" id="GO:0005886">
    <property type="term" value="C:plasma membrane"/>
    <property type="evidence" value="ECO:0007669"/>
    <property type="project" value="UniProtKB-SubCell"/>
</dbReference>
<gene>
    <name evidence="7" type="ORF">SAMN05192532_104226</name>
</gene>
<dbReference type="InterPro" id="IPR002781">
    <property type="entry name" value="TM_pro_TauE-like"/>
</dbReference>
<feature type="transmembrane region" description="Helical" evidence="6">
    <location>
        <begin position="41"/>
        <end position="62"/>
    </location>
</feature>
<dbReference type="OrthoDB" id="9780109at2"/>
<accession>A0A1I2DPU1</accession>
<feature type="transmembrane region" description="Helical" evidence="6">
    <location>
        <begin position="74"/>
        <end position="91"/>
    </location>
</feature>
<dbReference type="PANTHER" id="PTHR43701:SF5">
    <property type="entry name" value="MEMBRANE TRANSPORTER PROTEIN-RELATED"/>
    <property type="match status" value="1"/>
</dbReference>
<protein>
    <recommendedName>
        <fullName evidence="6">Probable membrane transporter protein</fullName>
    </recommendedName>
</protein>
<keyword evidence="3 6" id="KW-0812">Transmembrane</keyword>
<evidence type="ECO:0000256" key="5">
    <source>
        <dbReference type="ARBA" id="ARBA00023136"/>
    </source>
</evidence>
<dbReference type="Gene3D" id="1.20.1250.20">
    <property type="entry name" value="MFS general substrate transporter like domains"/>
    <property type="match status" value="1"/>
</dbReference>
<reference evidence="7 8" key="1">
    <citation type="submission" date="2016-10" db="EMBL/GenBank/DDBJ databases">
        <authorList>
            <person name="de Groot N.N."/>
        </authorList>
    </citation>
    <scope>NUCLEOTIDE SEQUENCE [LARGE SCALE GENOMIC DNA]</scope>
    <source>
        <strain evidence="7 8">DSM 23995</strain>
    </source>
</reference>
<keyword evidence="8" id="KW-1185">Reference proteome</keyword>
<dbReference type="EMBL" id="FONT01000004">
    <property type="protein sequence ID" value="SFE82642.1"/>
    <property type="molecule type" value="Genomic_DNA"/>
</dbReference>